<proteinExistence type="predicted"/>
<accession>A0A498HRB2</accession>
<feature type="region of interest" description="Disordered" evidence="1">
    <location>
        <begin position="32"/>
        <end position="73"/>
    </location>
</feature>
<evidence type="ECO:0000256" key="1">
    <source>
        <dbReference type="SAM" id="MobiDB-lite"/>
    </source>
</evidence>
<dbReference type="EMBL" id="RDQH01000341">
    <property type="protein sequence ID" value="RXH73319.1"/>
    <property type="molecule type" value="Genomic_DNA"/>
</dbReference>
<keyword evidence="3" id="KW-1185">Reference proteome</keyword>
<sequence length="73" mass="8211">FCYQQSSPSSLSRRYELNHSLGILKVEPRSPVHELRRAPPLSRPFPAKPRLVGRRFPASPTDFEAFSGQTTAS</sequence>
<comment type="caution">
    <text evidence="2">The sequence shown here is derived from an EMBL/GenBank/DDBJ whole genome shotgun (WGS) entry which is preliminary data.</text>
</comment>
<gene>
    <name evidence="2" type="ORF">DVH24_013003</name>
</gene>
<evidence type="ECO:0000313" key="3">
    <source>
        <dbReference type="Proteomes" id="UP000290289"/>
    </source>
</evidence>
<reference evidence="2 3" key="1">
    <citation type="submission" date="2018-10" db="EMBL/GenBank/DDBJ databases">
        <title>A high-quality apple genome assembly.</title>
        <authorList>
            <person name="Hu J."/>
        </authorList>
    </citation>
    <scope>NUCLEOTIDE SEQUENCE [LARGE SCALE GENOMIC DNA]</scope>
    <source>
        <strain evidence="3">cv. HFTH1</strain>
        <tissue evidence="2">Young leaf</tissue>
    </source>
</reference>
<protein>
    <submittedName>
        <fullName evidence="2">Uncharacterized protein</fullName>
    </submittedName>
</protein>
<dbReference type="AlphaFoldDB" id="A0A498HRB2"/>
<organism evidence="2 3">
    <name type="scientific">Malus domestica</name>
    <name type="common">Apple</name>
    <name type="synonym">Pyrus malus</name>
    <dbReference type="NCBI Taxonomy" id="3750"/>
    <lineage>
        <taxon>Eukaryota</taxon>
        <taxon>Viridiplantae</taxon>
        <taxon>Streptophyta</taxon>
        <taxon>Embryophyta</taxon>
        <taxon>Tracheophyta</taxon>
        <taxon>Spermatophyta</taxon>
        <taxon>Magnoliopsida</taxon>
        <taxon>eudicotyledons</taxon>
        <taxon>Gunneridae</taxon>
        <taxon>Pentapetalae</taxon>
        <taxon>rosids</taxon>
        <taxon>fabids</taxon>
        <taxon>Rosales</taxon>
        <taxon>Rosaceae</taxon>
        <taxon>Amygdaloideae</taxon>
        <taxon>Maleae</taxon>
        <taxon>Malus</taxon>
    </lineage>
</organism>
<evidence type="ECO:0000313" key="2">
    <source>
        <dbReference type="EMBL" id="RXH73319.1"/>
    </source>
</evidence>
<feature type="non-terminal residue" evidence="2">
    <location>
        <position position="1"/>
    </location>
</feature>
<name>A0A498HRB2_MALDO</name>
<dbReference type="Proteomes" id="UP000290289">
    <property type="component" value="Chromosome 15"/>
</dbReference>